<evidence type="ECO:0000256" key="2">
    <source>
        <dbReference type="ARBA" id="ARBA00009959"/>
    </source>
</evidence>
<dbReference type="GO" id="GO:0016787">
    <property type="term" value="F:hydrolase activity"/>
    <property type="evidence" value="ECO:0007669"/>
    <property type="project" value="UniProtKB-KW"/>
</dbReference>
<evidence type="ECO:0000256" key="4">
    <source>
        <dbReference type="ARBA" id="ARBA00022723"/>
    </source>
</evidence>
<dbReference type="EC" id="3.1.-.-" evidence="9"/>
<dbReference type="HAMAP" id="MF_01471">
    <property type="entry name" value="Cas2"/>
    <property type="match status" value="1"/>
</dbReference>
<evidence type="ECO:0000256" key="9">
    <source>
        <dbReference type="HAMAP-Rule" id="MF_01471"/>
    </source>
</evidence>
<keyword evidence="8 9" id="KW-0051">Antiviral defense</keyword>
<keyword evidence="3 9" id="KW-0540">Nuclease</keyword>
<feature type="binding site" evidence="9">
    <location>
        <position position="11"/>
    </location>
    <ligand>
        <name>Mg(2+)</name>
        <dbReference type="ChEBI" id="CHEBI:18420"/>
        <note>catalytic</note>
    </ligand>
</feature>
<evidence type="ECO:0000256" key="6">
    <source>
        <dbReference type="ARBA" id="ARBA00022801"/>
    </source>
</evidence>
<dbReference type="InterPro" id="IPR019199">
    <property type="entry name" value="Virulence_VapD/CRISPR_Cas2"/>
</dbReference>
<dbReference type="OrthoDB" id="9798176at2"/>
<dbReference type="CDD" id="cd09725">
    <property type="entry name" value="Cas2_I_II_III"/>
    <property type="match status" value="1"/>
</dbReference>
<dbReference type="SUPFAM" id="SSF143430">
    <property type="entry name" value="TTP0101/SSO1404-like"/>
    <property type="match status" value="1"/>
</dbReference>
<dbReference type="GO" id="GO:0046872">
    <property type="term" value="F:metal ion binding"/>
    <property type="evidence" value="ECO:0007669"/>
    <property type="project" value="UniProtKB-UniRule"/>
</dbReference>
<dbReference type="PANTHER" id="PTHR34405">
    <property type="entry name" value="CRISPR-ASSOCIATED ENDORIBONUCLEASE CAS2"/>
    <property type="match status" value="1"/>
</dbReference>
<dbReference type="Proteomes" id="UP000595446">
    <property type="component" value="Chromosome"/>
</dbReference>
<proteinExistence type="inferred from homology"/>
<comment type="subunit">
    <text evidence="9">Homodimer, forms a heterotetramer with a Cas1 homodimer.</text>
</comment>
<comment type="cofactor">
    <cofactor evidence="1 9">
        <name>Mg(2+)</name>
        <dbReference type="ChEBI" id="CHEBI:18420"/>
    </cofactor>
</comment>
<dbReference type="PANTHER" id="PTHR34405:SF3">
    <property type="entry name" value="CRISPR-ASSOCIATED ENDORIBONUCLEASE CAS2 3"/>
    <property type="match status" value="1"/>
</dbReference>
<protein>
    <recommendedName>
        <fullName evidence="9">CRISPR-associated endoribonuclease Cas2</fullName>
        <ecNumber evidence="9">3.1.-.-</ecNumber>
    </recommendedName>
</protein>
<evidence type="ECO:0000256" key="5">
    <source>
        <dbReference type="ARBA" id="ARBA00022759"/>
    </source>
</evidence>
<evidence type="ECO:0000313" key="10">
    <source>
        <dbReference type="EMBL" id="BCO36577.1"/>
    </source>
</evidence>
<keyword evidence="6 9" id="KW-0378">Hydrolase</keyword>
<accession>A0A2G8B6W9</accession>
<sequence>MKRIRYLVAYDIRDDRRLREVHSIAKKYGYALQYSVFICDLDEGEKYSMCLELGKAVNHAVDSLVFVNLGDPSSRGTECFEFIGASGRAELPTRGPTII</sequence>
<name>A0A2G8B6W9_9MYCO</name>
<dbReference type="AlphaFoldDB" id="A0A2G8B6W9"/>
<dbReference type="GO" id="GO:0043571">
    <property type="term" value="P:maintenance of CRISPR repeat elements"/>
    <property type="evidence" value="ECO:0007669"/>
    <property type="project" value="UniProtKB-UniRule"/>
</dbReference>
<comment type="similarity">
    <text evidence="2 9">Belongs to the CRISPR-associated endoribonuclease Cas2 protein family.</text>
</comment>
<dbReference type="Gene3D" id="3.30.70.240">
    <property type="match status" value="1"/>
</dbReference>
<dbReference type="InterPro" id="IPR021127">
    <property type="entry name" value="CRISPR_associated_Cas2"/>
</dbReference>
<evidence type="ECO:0000256" key="1">
    <source>
        <dbReference type="ARBA" id="ARBA00001946"/>
    </source>
</evidence>
<gene>
    <name evidence="9" type="primary">cas2</name>
    <name evidence="10" type="ORF">MHEC_30100</name>
</gene>
<evidence type="ECO:0000313" key="11">
    <source>
        <dbReference type="Proteomes" id="UP000595446"/>
    </source>
</evidence>
<reference evidence="10 11" key="1">
    <citation type="submission" date="2020-12" db="EMBL/GenBank/DDBJ databases">
        <title>Complete genome sequence of Mycobacterium heckeshornense JCM 15655T, closely related to a pathogenic non-tuberculous mycobacterial species Mycobacterium xenopi.</title>
        <authorList>
            <person name="Yoshida M."/>
            <person name="Fukano H."/>
            <person name="Asakura T."/>
            <person name="Suzuki M."/>
            <person name="Hoshino Y."/>
        </authorList>
    </citation>
    <scope>NUCLEOTIDE SEQUENCE [LARGE SCALE GENOMIC DNA]</scope>
    <source>
        <strain evidence="10 11">JCM 15655</strain>
    </source>
</reference>
<evidence type="ECO:0000256" key="3">
    <source>
        <dbReference type="ARBA" id="ARBA00022722"/>
    </source>
</evidence>
<organism evidence="10 11">
    <name type="scientific">Mycobacterium heckeshornense</name>
    <dbReference type="NCBI Taxonomy" id="110505"/>
    <lineage>
        <taxon>Bacteria</taxon>
        <taxon>Bacillati</taxon>
        <taxon>Actinomycetota</taxon>
        <taxon>Actinomycetes</taxon>
        <taxon>Mycobacteriales</taxon>
        <taxon>Mycobacteriaceae</taxon>
        <taxon>Mycobacterium</taxon>
    </lineage>
</organism>
<comment type="function">
    <text evidence="9">CRISPR (clustered regularly interspaced short palindromic repeat), is an adaptive immune system that provides protection against mobile genetic elements (viruses, transposable elements and conjugative plasmids). CRISPR clusters contain sequences complementary to antecedent mobile elements and target invading nucleic acids. CRISPR clusters are transcribed and processed into CRISPR RNA (crRNA). Functions as a ssRNA-specific endoribonuclease. Involved in the integration of spacer DNA into the CRISPR cassette.</text>
</comment>
<dbReference type="GO" id="GO:0051607">
    <property type="term" value="P:defense response to virus"/>
    <property type="evidence" value="ECO:0007669"/>
    <property type="project" value="UniProtKB-UniRule"/>
</dbReference>
<keyword evidence="11" id="KW-1185">Reference proteome</keyword>
<dbReference type="Pfam" id="PF09827">
    <property type="entry name" value="CRISPR_Cas2"/>
    <property type="match status" value="1"/>
</dbReference>
<evidence type="ECO:0000256" key="7">
    <source>
        <dbReference type="ARBA" id="ARBA00022842"/>
    </source>
</evidence>
<keyword evidence="5 9" id="KW-0255">Endonuclease</keyword>
<dbReference type="NCBIfam" id="TIGR01573">
    <property type="entry name" value="cas2"/>
    <property type="match status" value="1"/>
</dbReference>
<evidence type="ECO:0000256" key="8">
    <source>
        <dbReference type="ARBA" id="ARBA00023118"/>
    </source>
</evidence>
<dbReference type="RefSeq" id="WP_071700647.1">
    <property type="nucleotide sequence ID" value="NZ_AP024237.1"/>
</dbReference>
<dbReference type="EMBL" id="AP024237">
    <property type="protein sequence ID" value="BCO36577.1"/>
    <property type="molecule type" value="Genomic_DNA"/>
</dbReference>
<keyword evidence="7 9" id="KW-0460">Magnesium</keyword>
<dbReference type="GO" id="GO:0004521">
    <property type="term" value="F:RNA endonuclease activity"/>
    <property type="evidence" value="ECO:0007669"/>
    <property type="project" value="InterPro"/>
</dbReference>
<keyword evidence="4 9" id="KW-0479">Metal-binding</keyword>